<sequence>MTRAHYFVVAFIITLCGFGLHQALSFGRASYDHYAVSNMLKHWQNFPLEHNNKDYSHFKTRAQQTVLHHPHHAEYWDHLAQVTEWGFIFGYEKRESGLLEAKKHYLRATELRPLWPDTWAALIKLKWRLQEFDKELLYYFERATTLGPQKPEIHLLVVELGLALYANNHFMLINIRPEFNRRLVLGLKHPNTREQVRKLIDQYKLQVVACNWLKNEDSNTRKLIAKCK</sequence>
<reference evidence="2" key="1">
    <citation type="submission" date="2016-02" db="EMBL/GenBank/DDBJ databases">
        <authorList>
            <person name="Schultz-Johansen M."/>
            <person name="Glaring M.A."/>
            <person name="Bech P.K."/>
            <person name="Stougaard P."/>
        </authorList>
    </citation>
    <scope>NUCLEOTIDE SEQUENCE [LARGE SCALE GENOMIC DNA]</scope>
    <source>
        <strain evidence="2">S66</strain>
    </source>
</reference>
<organism evidence="1 2">
    <name type="scientific">Paraglaciecola hydrolytica</name>
    <dbReference type="NCBI Taxonomy" id="1799789"/>
    <lineage>
        <taxon>Bacteria</taxon>
        <taxon>Pseudomonadati</taxon>
        <taxon>Pseudomonadota</taxon>
        <taxon>Gammaproteobacteria</taxon>
        <taxon>Alteromonadales</taxon>
        <taxon>Alteromonadaceae</taxon>
        <taxon>Paraglaciecola</taxon>
    </lineage>
</organism>
<evidence type="ECO:0008006" key="3">
    <source>
        <dbReference type="Google" id="ProtNLM"/>
    </source>
</evidence>
<dbReference type="OrthoDB" id="5736952at2"/>
<dbReference type="EMBL" id="LSNE01000005">
    <property type="protein sequence ID" value="KXI29001.1"/>
    <property type="molecule type" value="Genomic_DNA"/>
</dbReference>
<comment type="caution">
    <text evidence="1">The sequence shown here is derived from an EMBL/GenBank/DDBJ whole genome shotgun (WGS) entry which is preliminary data.</text>
</comment>
<proteinExistence type="predicted"/>
<dbReference type="AlphaFoldDB" id="A0A136A197"/>
<dbReference type="Proteomes" id="UP000070299">
    <property type="component" value="Unassembled WGS sequence"/>
</dbReference>
<accession>A0A136A197</accession>
<evidence type="ECO:0000313" key="1">
    <source>
        <dbReference type="EMBL" id="KXI29001.1"/>
    </source>
</evidence>
<dbReference type="NCBIfam" id="NF038257">
    <property type="entry name" value="exopoly_VpsP"/>
    <property type="match status" value="1"/>
</dbReference>
<dbReference type="RefSeq" id="WP_068375957.1">
    <property type="nucleotide sequence ID" value="NZ_LSNE01000005.1"/>
</dbReference>
<dbReference type="STRING" id="1799789.AX660_12575"/>
<evidence type="ECO:0000313" key="2">
    <source>
        <dbReference type="Proteomes" id="UP000070299"/>
    </source>
</evidence>
<gene>
    <name evidence="1" type="ORF">AX660_12575</name>
</gene>
<protein>
    <recommendedName>
        <fullName evidence="3">DUF4034 domain-containing protein</fullName>
    </recommendedName>
</protein>
<dbReference type="Gene3D" id="1.25.40.10">
    <property type="entry name" value="Tetratricopeptide repeat domain"/>
    <property type="match status" value="1"/>
</dbReference>
<name>A0A136A197_9ALTE</name>
<dbReference type="InterPro" id="IPR011990">
    <property type="entry name" value="TPR-like_helical_dom_sf"/>
</dbReference>
<keyword evidence="2" id="KW-1185">Reference proteome</keyword>